<dbReference type="InterPro" id="IPR058792">
    <property type="entry name" value="Beta-barrel_RND_2"/>
</dbReference>
<evidence type="ECO:0000256" key="4">
    <source>
        <dbReference type="SAM" id="MobiDB-lite"/>
    </source>
</evidence>
<protein>
    <submittedName>
        <fullName evidence="11">Hemolysin D</fullName>
    </submittedName>
</protein>
<dbReference type="SUPFAM" id="SSF111369">
    <property type="entry name" value="HlyD-like secretion proteins"/>
    <property type="match status" value="1"/>
</dbReference>
<dbReference type="GO" id="GO:0046914">
    <property type="term" value="F:transition metal ion binding"/>
    <property type="evidence" value="ECO:0007669"/>
    <property type="project" value="TreeGrafter"/>
</dbReference>
<evidence type="ECO:0000313" key="12">
    <source>
        <dbReference type="Proteomes" id="UP000070186"/>
    </source>
</evidence>
<dbReference type="GO" id="GO:0016020">
    <property type="term" value="C:membrane"/>
    <property type="evidence" value="ECO:0007669"/>
    <property type="project" value="InterPro"/>
</dbReference>
<evidence type="ECO:0000259" key="10">
    <source>
        <dbReference type="Pfam" id="PF25975"/>
    </source>
</evidence>
<dbReference type="Pfam" id="PF25973">
    <property type="entry name" value="BSH_CzcB"/>
    <property type="match status" value="1"/>
</dbReference>
<dbReference type="GO" id="GO:0015679">
    <property type="term" value="P:plasma membrane copper ion transport"/>
    <property type="evidence" value="ECO:0007669"/>
    <property type="project" value="TreeGrafter"/>
</dbReference>
<feature type="domain" description="CzcB-like barrel-sandwich hybrid" evidence="9">
    <location>
        <begin position="233"/>
        <end position="377"/>
    </location>
</feature>
<dbReference type="PANTHER" id="PTHR30097:SF4">
    <property type="entry name" value="SLR6042 PROTEIN"/>
    <property type="match status" value="1"/>
</dbReference>
<dbReference type="Gene3D" id="1.10.287.470">
    <property type="entry name" value="Helix hairpin bin"/>
    <property type="match status" value="1"/>
</dbReference>
<dbReference type="RefSeq" id="WP_066881268.1">
    <property type="nucleotide sequence ID" value="NZ_LODL01000010.1"/>
</dbReference>
<dbReference type="Pfam" id="PF25893">
    <property type="entry name" value="HH_CzcB"/>
    <property type="match status" value="1"/>
</dbReference>
<dbReference type="GO" id="GO:0060003">
    <property type="term" value="P:copper ion export"/>
    <property type="evidence" value="ECO:0007669"/>
    <property type="project" value="TreeGrafter"/>
</dbReference>
<dbReference type="EMBL" id="LODL01000010">
    <property type="protein sequence ID" value="KXB31736.1"/>
    <property type="molecule type" value="Genomic_DNA"/>
</dbReference>
<keyword evidence="5" id="KW-0472">Membrane</keyword>
<dbReference type="STRING" id="281362.AT959_05115"/>
<keyword evidence="5" id="KW-1133">Transmembrane helix</keyword>
<comment type="similarity">
    <text evidence="1">Belongs to the membrane fusion protein (MFP) (TC 8.A.1) family.</text>
</comment>
<dbReference type="AlphaFoldDB" id="A0A133XLF4"/>
<evidence type="ECO:0000259" key="8">
    <source>
        <dbReference type="Pfam" id="PF25971"/>
    </source>
</evidence>
<dbReference type="Proteomes" id="UP000070186">
    <property type="component" value="Unassembled WGS sequence"/>
</dbReference>
<dbReference type="InterPro" id="IPR058649">
    <property type="entry name" value="CzcB_C"/>
</dbReference>
<feature type="domain" description="CzcB-like C-terminal circularly permuted SH3-like" evidence="10">
    <location>
        <begin position="462"/>
        <end position="522"/>
    </location>
</feature>
<evidence type="ECO:0000256" key="3">
    <source>
        <dbReference type="SAM" id="Coils"/>
    </source>
</evidence>
<dbReference type="InterPro" id="IPR006143">
    <property type="entry name" value="RND_pump_MFP"/>
</dbReference>
<evidence type="ECO:0000259" key="9">
    <source>
        <dbReference type="Pfam" id="PF25973"/>
    </source>
</evidence>
<dbReference type="GO" id="GO:0022857">
    <property type="term" value="F:transmembrane transporter activity"/>
    <property type="evidence" value="ECO:0007669"/>
    <property type="project" value="InterPro"/>
</dbReference>
<evidence type="ECO:0000256" key="1">
    <source>
        <dbReference type="ARBA" id="ARBA00009477"/>
    </source>
</evidence>
<feature type="coiled-coil region" evidence="3">
    <location>
        <begin position="301"/>
        <end position="328"/>
    </location>
</feature>
<dbReference type="InterPro" id="IPR058648">
    <property type="entry name" value="HH_CzcB-like"/>
</dbReference>
<comment type="caution">
    <text evidence="11">The sequence shown here is derived from an EMBL/GenBank/DDBJ whole genome shotgun (WGS) entry which is preliminary data.</text>
</comment>
<keyword evidence="5" id="KW-0812">Transmembrane</keyword>
<feature type="domain" description="CzcB-like alpha-helical hairpin" evidence="6">
    <location>
        <begin position="272"/>
        <end position="331"/>
    </location>
</feature>
<gene>
    <name evidence="11" type="ORF">AT959_05115</name>
</gene>
<dbReference type="PANTHER" id="PTHR30097">
    <property type="entry name" value="CATION EFFLUX SYSTEM PROTEIN CUSB"/>
    <property type="match status" value="1"/>
</dbReference>
<feature type="region of interest" description="Disordered" evidence="4">
    <location>
        <begin position="39"/>
        <end position="96"/>
    </location>
</feature>
<reference evidence="11 12" key="1">
    <citation type="submission" date="2015-12" db="EMBL/GenBank/DDBJ databases">
        <title>Nitrous oxide reduction kinetics distinguish bacteria harboring typical versus atypical NosZ.</title>
        <authorList>
            <person name="Yoon S."/>
            <person name="Nissen S."/>
            <person name="Park D."/>
            <person name="Sanford R.A."/>
            <person name="Loeffler F.E."/>
        </authorList>
    </citation>
    <scope>NUCLEOTIDE SEQUENCE [LARGE SCALE GENOMIC DNA]</scope>
    <source>
        <strain evidence="11 12">ATCC BAA-841</strain>
    </source>
</reference>
<feature type="domain" description="CusB-like beta-barrel" evidence="7">
    <location>
        <begin position="380"/>
        <end position="454"/>
    </location>
</feature>
<keyword evidence="12" id="KW-1185">Reference proteome</keyword>
<sequence>MKINFNKSTFNLTKKQGTAIALILATGIVAGTWILGSSTSKPDGEPHEHSSHAETKGHTDVEHHGSKAGDGHDHAKEHADLEHHEDAPKSGPHGGRLFTEDGFGLELLLSEDGGEPTFRVWLFQQDKPLAPSAAKVSITLTRPGGEKQEILFAAEKDYLKSTGPIAEPHVFEAAITARLGDTPFLFIDTREEGKIELTDEQVKAAAIGIQKATPAKIKTAAQLPGEIRFNEDRTAHVVPRLAGVVESVPANLGQTVKRGQVLAVIASTGLSEQRSELLAAQRRLSLAKSTYEREKKLWEEKISAEQDYLQAQQTLREAEIAVANSQQKLVALGTSATVSGSLNRYEIRAPFDGMVVEKHIALGEAVKEDASIFTISDLSSVWAEIVVPAKDLNIIRVGEKVVVKATAFDSKAEGSISYVGALLGQDTRTAKARVTLANPKMAWRPGLFVNIEVVSGEAEVPVSVLTEAIQTIGDKSIVFIKVPDGFVAQPVALGRSDGKYIEVVSGMKAGTPYAASGSFVLKSELGKGSAEHSH</sequence>
<feature type="transmembrane region" description="Helical" evidence="5">
    <location>
        <begin position="20"/>
        <end position="36"/>
    </location>
</feature>
<proteinExistence type="inferred from homology"/>
<feature type="domain" description="CzcB N-terminal" evidence="8">
    <location>
        <begin position="95"/>
        <end position="185"/>
    </location>
</feature>
<evidence type="ECO:0000256" key="2">
    <source>
        <dbReference type="ARBA" id="ARBA00022448"/>
    </source>
</evidence>
<dbReference type="InterPro" id="IPR051909">
    <property type="entry name" value="MFP_Cation_Efflux"/>
</dbReference>
<dbReference type="InterPro" id="IPR058646">
    <property type="entry name" value="CzcB_N"/>
</dbReference>
<keyword evidence="3" id="KW-0175">Coiled coil</keyword>
<dbReference type="FunFam" id="2.40.30.170:FF:000010">
    <property type="entry name" value="Efflux RND transporter periplasmic adaptor subunit"/>
    <property type="match status" value="1"/>
</dbReference>
<dbReference type="Gene3D" id="2.40.420.20">
    <property type="match status" value="1"/>
</dbReference>
<dbReference type="NCBIfam" id="TIGR01730">
    <property type="entry name" value="RND_mfp"/>
    <property type="match status" value="1"/>
</dbReference>
<organism evidence="11 12">
    <name type="scientific">Dechloromonas denitrificans</name>
    <dbReference type="NCBI Taxonomy" id="281362"/>
    <lineage>
        <taxon>Bacteria</taxon>
        <taxon>Pseudomonadati</taxon>
        <taxon>Pseudomonadota</taxon>
        <taxon>Betaproteobacteria</taxon>
        <taxon>Rhodocyclales</taxon>
        <taxon>Azonexaceae</taxon>
        <taxon>Dechloromonas</taxon>
    </lineage>
</organism>
<dbReference type="Pfam" id="PF25975">
    <property type="entry name" value="CzcB_C"/>
    <property type="match status" value="1"/>
</dbReference>
<dbReference type="InterPro" id="IPR058647">
    <property type="entry name" value="BSH_CzcB-like"/>
</dbReference>
<dbReference type="Gene3D" id="2.40.50.100">
    <property type="match status" value="1"/>
</dbReference>
<dbReference type="Pfam" id="PF25954">
    <property type="entry name" value="Beta-barrel_RND_2"/>
    <property type="match status" value="1"/>
</dbReference>
<keyword evidence="2" id="KW-0813">Transport</keyword>
<dbReference type="Pfam" id="PF25971">
    <property type="entry name" value="CzcB_N"/>
    <property type="match status" value="1"/>
</dbReference>
<accession>A0A133XLF4</accession>
<name>A0A133XLF4_9RHOO</name>
<evidence type="ECO:0000259" key="7">
    <source>
        <dbReference type="Pfam" id="PF25954"/>
    </source>
</evidence>
<evidence type="ECO:0000256" key="5">
    <source>
        <dbReference type="SAM" id="Phobius"/>
    </source>
</evidence>
<dbReference type="GO" id="GO:0030288">
    <property type="term" value="C:outer membrane-bounded periplasmic space"/>
    <property type="evidence" value="ECO:0007669"/>
    <property type="project" value="TreeGrafter"/>
</dbReference>
<dbReference type="Gene3D" id="2.40.30.170">
    <property type="match status" value="1"/>
</dbReference>
<evidence type="ECO:0000313" key="11">
    <source>
        <dbReference type="EMBL" id="KXB31736.1"/>
    </source>
</evidence>
<evidence type="ECO:0000259" key="6">
    <source>
        <dbReference type="Pfam" id="PF25893"/>
    </source>
</evidence>
<feature type="compositionally biased region" description="Basic and acidic residues" evidence="4">
    <location>
        <begin position="42"/>
        <end position="88"/>
    </location>
</feature>